<dbReference type="EMBL" id="BARU01015546">
    <property type="protein sequence ID" value="GAH52938.1"/>
    <property type="molecule type" value="Genomic_DNA"/>
</dbReference>
<accession>X1I5U7</accession>
<gene>
    <name evidence="2" type="ORF">S03H2_26643</name>
</gene>
<keyword evidence="1" id="KW-1133">Transmembrane helix</keyword>
<protein>
    <recommendedName>
        <fullName evidence="3">Phosphatidate cytidylyltransferase</fullName>
    </recommendedName>
</protein>
<comment type="caution">
    <text evidence="2">The sequence shown here is derived from an EMBL/GenBank/DDBJ whole genome shotgun (WGS) entry which is preliminary data.</text>
</comment>
<organism evidence="2">
    <name type="scientific">marine sediment metagenome</name>
    <dbReference type="NCBI Taxonomy" id="412755"/>
    <lineage>
        <taxon>unclassified sequences</taxon>
        <taxon>metagenomes</taxon>
        <taxon>ecological metagenomes</taxon>
    </lineage>
</organism>
<feature type="non-terminal residue" evidence="2">
    <location>
        <position position="93"/>
    </location>
</feature>
<dbReference type="AlphaFoldDB" id="X1I5U7"/>
<feature type="transmembrane region" description="Helical" evidence="1">
    <location>
        <begin position="50"/>
        <end position="70"/>
    </location>
</feature>
<feature type="non-terminal residue" evidence="2">
    <location>
        <position position="1"/>
    </location>
</feature>
<evidence type="ECO:0008006" key="3">
    <source>
        <dbReference type="Google" id="ProtNLM"/>
    </source>
</evidence>
<proteinExistence type="predicted"/>
<keyword evidence="1" id="KW-0472">Membrane</keyword>
<keyword evidence="1" id="KW-0812">Transmembrane</keyword>
<evidence type="ECO:0000313" key="2">
    <source>
        <dbReference type="EMBL" id="GAH52938.1"/>
    </source>
</evidence>
<sequence length="93" mass="10042">LVLGTIGFALGRALDGFESAPWLVSLAILVVMVYHLVAFERGSEQSGTDFGVTLGGIFYLGWIGAYLISLRDLPDGMWWVLLVLPAVWLADSG</sequence>
<name>X1I5U7_9ZZZZ</name>
<dbReference type="Pfam" id="PF01148">
    <property type="entry name" value="CTP_transf_1"/>
    <property type="match status" value="1"/>
</dbReference>
<reference evidence="2" key="1">
    <citation type="journal article" date="2014" name="Front. Microbiol.">
        <title>High frequency of phylogenetically diverse reductive dehalogenase-homologous genes in deep subseafloor sedimentary metagenomes.</title>
        <authorList>
            <person name="Kawai M."/>
            <person name="Futagami T."/>
            <person name="Toyoda A."/>
            <person name="Takaki Y."/>
            <person name="Nishi S."/>
            <person name="Hori S."/>
            <person name="Arai W."/>
            <person name="Tsubouchi T."/>
            <person name="Morono Y."/>
            <person name="Uchiyama I."/>
            <person name="Ito T."/>
            <person name="Fujiyama A."/>
            <person name="Inagaki F."/>
            <person name="Takami H."/>
        </authorList>
    </citation>
    <scope>NUCLEOTIDE SEQUENCE</scope>
    <source>
        <strain evidence="2">Expedition CK06-06</strain>
    </source>
</reference>
<evidence type="ECO:0000256" key="1">
    <source>
        <dbReference type="SAM" id="Phobius"/>
    </source>
</evidence>
<feature type="transmembrane region" description="Helical" evidence="1">
    <location>
        <begin position="20"/>
        <end position="38"/>
    </location>
</feature>